<feature type="transmembrane region" description="Helical" evidence="4">
    <location>
        <begin position="212"/>
        <end position="231"/>
    </location>
</feature>
<sequence>MDRATKVKRAYILATSLQKFGVGWSFSTYVLFLLGQGMTLFEANLLNTGFMVASFLLDPPTGYLGDRIGQRRIYLVGQLFWAISMLVYGTSTTFAQFLAAELAAAIGSALISGALDSWMRNQVGEAETHKALSQGGSISQLVSIPAAVGGGFIGALYGLDKPWLIGSACSFAALVIAYLALRGFASHEKKEDVKFAIRGIARHSMSNPALRFTIIIAFFQTLLLQPFNMFWAPIFKELSGETWWLGSFWVGITLAIATGSHLAQGKLQQLNGKGIALALFAIGLPMLFTPFGRSTYIVAGLFLIHEGGRGAVVPLIFTYANRHIPDEVRSTSNSIRSSASTLGAGIGLVTSGYLTFFLSPIQIWGIASAGIILLSLYAIARKE</sequence>
<accession>A0A1G1VDF6</accession>
<protein>
    <recommendedName>
        <fullName evidence="5">Major facilitator superfamily (MFS) profile domain-containing protein</fullName>
    </recommendedName>
</protein>
<evidence type="ECO:0000256" key="2">
    <source>
        <dbReference type="ARBA" id="ARBA00022989"/>
    </source>
</evidence>
<feature type="domain" description="Major facilitator superfamily (MFS) profile" evidence="5">
    <location>
        <begin position="1"/>
        <end position="383"/>
    </location>
</feature>
<evidence type="ECO:0000256" key="3">
    <source>
        <dbReference type="ARBA" id="ARBA00023136"/>
    </source>
</evidence>
<feature type="transmembrane region" description="Helical" evidence="4">
    <location>
        <begin position="163"/>
        <end position="181"/>
    </location>
</feature>
<evidence type="ECO:0000256" key="1">
    <source>
        <dbReference type="ARBA" id="ARBA00022692"/>
    </source>
</evidence>
<keyword evidence="1 4" id="KW-0812">Transmembrane</keyword>
<reference evidence="6 7" key="1">
    <citation type="journal article" date="2016" name="Nat. Commun.">
        <title>Thousands of microbial genomes shed light on interconnected biogeochemical processes in an aquifer system.</title>
        <authorList>
            <person name="Anantharaman K."/>
            <person name="Brown C.T."/>
            <person name="Hug L.A."/>
            <person name="Sharon I."/>
            <person name="Castelle C.J."/>
            <person name="Probst A.J."/>
            <person name="Thomas B.C."/>
            <person name="Singh A."/>
            <person name="Wilkins M.J."/>
            <person name="Karaoz U."/>
            <person name="Brodie E.L."/>
            <person name="Williams K.H."/>
            <person name="Hubbard S.S."/>
            <person name="Banfield J.F."/>
        </authorList>
    </citation>
    <scope>NUCLEOTIDE SEQUENCE [LARGE SCALE GENOMIC DNA]</scope>
</reference>
<dbReference type="InterPro" id="IPR011701">
    <property type="entry name" value="MFS"/>
</dbReference>
<keyword evidence="3 4" id="KW-0472">Membrane</keyword>
<dbReference type="Pfam" id="PF07690">
    <property type="entry name" value="MFS_1"/>
    <property type="match status" value="1"/>
</dbReference>
<proteinExistence type="predicted"/>
<dbReference type="Proteomes" id="UP000178659">
    <property type="component" value="Unassembled WGS sequence"/>
</dbReference>
<dbReference type="SUPFAM" id="SSF103473">
    <property type="entry name" value="MFS general substrate transporter"/>
    <property type="match status" value="1"/>
</dbReference>
<feature type="transmembrane region" description="Helical" evidence="4">
    <location>
        <begin position="363"/>
        <end position="380"/>
    </location>
</feature>
<gene>
    <name evidence="6" type="ORF">A3A77_04145</name>
</gene>
<feature type="transmembrane region" description="Helical" evidence="4">
    <location>
        <begin position="274"/>
        <end position="291"/>
    </location>
</feature>
<dbReference type="InterPro" id="IPR036259">
    <property type="entry name" value="MFS_trans_sf"/>
</dbReference>
<dbReference type="PROSITE" id="PS50850">
    <property type="entry name" value="MFS"/>
    <property type="match status" value="1"/>
</dbReference>
<feature type="transmembrane region" description="Helical" evidence="4">
    <location>
        <begin position="94"/>
        <end position="115"/>
    </location>
</feature>
<dbReference type="PANTHER" id="PTHR23530">
    <property type="entry name" value="TRANSPORT PROTEIN-RELATED"/>
    <property type="match status" value="1"/>
</dbReference>
<evidence type="ECO:0000313" key="6">
    <source>
        <dbReference type="EMBL" id="OGY13553.1"/>
    </source>
</evidence>
<comment type="caution">
    <text evidence="6">The sequence shown here is derived from an EMBL/GenBank/DDBJ whole genome shotgun (WGS) entry which is preliminary data.</text>
</comment>
<feature type="transmembrane region" description="Helical" evidence="4">
    <location>
        <begin position="338"/>
        <end position="357"/>
    </location>
</feature>
<dbReference type="GO" id="GO:0022857">
    <property type="term" value="F:transmembrane transporter activity"/>
    <property type="evidence" value="ECO:0007669"/>
    <property type="project" value="InterPro"/>
</dbReference>
<evidence type="ECO:0000256" key="4">
    <source>
        <dbReference type="SAM" id="Phobius"/>
    </source>
</evidence>
<dbReference type="AlphaFoldDB" id="A0A1G1VDF6"/>
<dbReference type="PANTHER" id="PTHR23530:SF1">
    <property type="entry name" value="PERMEASE, MAJOR FACILITATOR SUPERFAMILY-RELATED"/>
    <property type="match status" value="1"/>
</dbReference>
<dbReference type="InterPro" id="IPR053160">
    <property type="entry name" value="MFS_DHA3_Transporter"/>
</dbReference>
<keyword evidence="2 4" id="KW-1133">Transmembrane helix</keyword>
<organism evidence="6 7">
    <name type="scientific">Candidatus Blackburnbacteria bacterium RIFCSPLOWO2_01_FULL_40_20</name>
    <dbReference type="NCBI Taxonomy" id="1797519"/>
    <lineage>
        <taxon>Bacteria</taxon>
        <taxon>Candidatus Blackburniibacteriota</taxon>
    </lineage>
</organism>
<dbReference type="Gene3D" id="1.20.1250.20">
    <property type="entry name" value="MFS general substrate transporter like domains"/>
    <property type="match status" value="1"/>
</dbReference>
<feature type="transmembrane region" description="Helical" evidence="4">
    <location>
        <begin position="20"/>
        <end position="39"/>
    </location>
</feature>
<dbReference type="EMBL" id="MHCC01000013">
    <property type="protein sequence ID" value="OGY13553.1"/>
    <property type="molecule type" value="Genomic_DNA"/>
</dbReference>
<evidence type="ECO:0000313" key="7">
    <source>
        <dbReference type="Proteomes" id="UP000178659"/>
    </source>
</evidence>
<feature type="transmembrane region" description="Helical" evidence="4">
    <location>
        <begin position="297"/>
        <end position="317"/>
    </location>
</feature>
<evidence type="ECO:0000259" key="5">
    <source>
        <dbReference type="PROSITE" id="PS50850"/>
    </source>
</evidence>
<feature type="transmembrane region" description="Helical" evidence="4">
    <location>
        <begin position="136"/>
        <end position="157"/>
    </location>
</feature>
<dbReference type="InterPro" id="IPR020846">
    <property type="entry name" value="MFS_dom"/>
</dbReference>
<name>A0A1G1VDF6_9BACT</name>
<feature type="transmembrane region" description="Helical" evidence="4">
    <location>
        <begin position="243"/>
        <end position="262"/>
    </location>
</feature>